<name>A0AA36JCP5_9DINO</name>
<dbReference type="Proteomes" id="UP001178507">
    <property type="component" value="Unassembled WGS sequence"/>
</dbReference>
<sequence length="142" mass="15590">MKAGGVRFSTIALRTLATSLERPCCVLLHSHLTVSTRLEESSASLPDKPADSLCSTLPLMEPFQPGQLSHFQSSAVALDCRRMNPTLVINQRSSPVHVPPTSRIPELCNRSSPCLALGLDFRAEAFIQQLLQCQVDTRSFEL</sequence>
<gene>
    <name evidence="1" type="ORF">EVOR1521_LOCUS25938</name>
</gene>
<dbReference type="AlphaFoldDB" id="A0AA36JCP5"/>
<protein>
    <submittedName>
        <fullName evidence="1">Uncharacterized protein</fullName>
    </submittedName>
</protein>
<evidence type="ECO:0000313" key="1">
    <source>
        <dbReference type="EMBL" id="CAJ1403212.1"/>
    </source>
</evidence>
<proteinExistence type="predicted"/>
<evidence type="ECO:0000313" key="2">
    <source>
        <dbReference type="Proteomes" id="UP001178507"/>
    </source>
</evidence>
<dbReference type="EMBL" id="CAUJNA010003485">
    <property type="protein sequence ID" value="CAJ1403212.1"/>
    <property type="molecule type" value="Genomic_DNA"/>
</dbReference>
<accession>A0AA36JCP5</accession>
<reference evidence="1" key="1">
    <citation type="submission" date="2023-08" db="EMBL/GenBank/DDBJ databases">
        <authorList>
            <person name="Chen Y."/>
            <person name="Shah S."/>
            <person name="Dougan E. K."/>
            <person name="Thang M."/>
            <person name="Chan C."/>
        </authorList>
    </citation>
    <scope>NUCLEOTIDE SEQUENCE</scope>
</reference>
<organism evidence="1 2">
    <name type="scientific">Effrenium voratum</name>
    <dbReference type="NCBI Taxonomy" id="2562239"/>
    <lineage>
        <taxon>Eukaryota</taxon>
        <taxon>Sar</taxon>
        <taxon>Alveolata</taxon>
        <taxon>Dinophyceae</taxon>
        <taxon>Suessiales</taxon>
        <taxon>Symbiodiniaceae</taxon>
        <taxon>Effrenium</taxon>
    </lineage>
</organism>
<comment type="caution">
    <text evidence="1">The sequence shown here is derived from an EMBL/GenBank/DDBJ whole genome shotgun (WGS) entry which is preliminary data.</text>
</comment>
<keyword evidence="2" id="KW-1185">Reference proteome</keyword>